<dbReference type="EMBL" id="JBHUFA010000001">
    <property type="protein sequence ID" value="MFD1694836.1"/>
    <property type="molecule type" value="Genomic_DNA"/>
</dbReference>
<dbReference type="RefSeq" id="WP_149891356.1">
    <property type="nucleotide sequence ID" value="NZ_JBHUFA010000001.1"/>
</dbReference>
<dbReference type="CDD" id="cd19607">
    <property type="entry name" value="GTA_TIM-barrel-like"/>
    <property type="match status" value="1"/>
</dbReference>
<dbReference type="Pfam" id="PF23666">
    <property type="entry name" value="Rcc01698_C"/>
    <property type="match status" value="1"/>
</dbReference>
<dbReference type="InterPro" id="IPR056490">
    <property type="entry name" value="Rcc01698_C"/>
</dbReference>
<evidence type="ECO:0000259" key="2">
    <source>
        <dbReference type="Pfam" id="PF13547"/>
    </source>
</evidence>
<proteinExistence type="predicted"/>
<dbReference type="InterPro" id="IPR032876">
    <property type="entry name" value="J_dom"/>
</dbReference>
<dbReference type="Pfam" id="PF13547">
    <property type="entry name" value="GTA_TIM"/>
    <property type="match status" value="1"/>
</dbReference>
<dbReference type="InterPro" id="IPR025195">
    <property type="entry name" value="GTA_TIM_dom"/>
</dbReference>
<feature type="domain" description="Tip attachment protein J" evidence="3">
    <location>
        <begin position="787"/>
        <end position="945"/>
    </location>
</feature>
<dbReference type="Proteomes" id="UP001597327">
    <property type="component" value="Unassembled WGS sequence"/>
</dbReference>
<evidence type="ECO:0000256" key="1">
    <source>
        <dbReference type="SAM" id="MobiDB-lite"/>
    </source>
</evidence>
<protein>
    <submittedName>
        <fullName evidence="5">Glycoside hydrolase TIM-barrel-like domain-containing protein</fullName>
    </submittedName>
</protein>
<feature type="region of interest" description="Disordered" evidence="1">
    <location>
        <begin position="531"/>
        <end position="554"/>
    </location>
</feature>
<gene>
    <name evidence="5" type="ORF">ACFSC7_04855</name>
</gene>
<comment type="caution">
    <text evidence="5">The sequence shown here is derived from an EMBL/GenBank/DDBJ whole genome shotgun (WGS) entry which is preliminary data.</text>
</comment>
<sequence>MATLLLTAAGQALGAGLGGLFGLGGIGGVIGKAAGALVGAGLDGQLFGSSGTVEGSRLEDLSVQASTEGASLPRLYGRMRLAGQVIWATSFEEEVSEERQGGKGGGSRVTVRSYAYYGNFAVALCEGPITRIGRVWADGKLLDTSTLTWRIHRGEATQAHDPLIAAVQGETPAYRGTAYVVFERLPLEPFGNRLPQLTFEVIRVVEPLEGAIRAVTLIPGAGEFVYQPTRVTASPAPGVTESVNRHVPSALSDWQASLDELQELCPGLERVALVVAWFGDDLRAGHCTLRPKVETPEKSTNGATWSVSGLSRGQAEVVSRIADAPAFGGTPSDGSVIAAIRDLKARGLKVTLYPFILMDIPPDNGLADPHGGTEQAAFPWRGRLVAASDPDAEVASFFGAAARSDLQVNGDSVALTGASSADWGYRRFILHLAGLAQAAGGVDAFLIGSEMRGLTRSRAASGTYPFVQGLVSLAADVRAVLGSGTSLSYAADWSEYGAHVPAAGELRFPLDPLWSSPEIDFVGIDCYVPLTDQRDGDDPDGGGPDGGGRYDLEDLRAGVTGGEDHDWYYASPEDRIAGTRSPITDGAYGKPFVYRAKDFAGWWSNPHVERSGGVELTTPTGWVPGSKPIWFTELGCPAIDRGANQPNVFVDAKSAESAVPHFSRGTRDDLIQRRALEASLGAWGAQIPGVEPVDQPVSPLDGTPMIDPAHIHLWTWDARPFPAFPLYGDVWSDDGNWRFGHWLNGRLGTVSVAGVLRAMLLEDGLDPDDFQVEGLSGQIEGLVIGGQTTTRQAIEPLLEAFDGIAVDTGTQVRFLPRDAASRVPLTEDDVVETEDGAALLTRTRLQASEMPLEVRFSAASALGDYQRRVVASRRLDPRLARSESAVARGASRISELSLSASVAPDLLQQAAETRLARIWSARERVELSLSPLRLDVEPGDLLVLEALAGETFSPALDVSVGSLEDTDARRIEGHRVGGTRAVPRALDVGSGPVYPGGELGRAEALLLDLPPMRDSDPEAPLRLAAFARPWGGGMTLMRSAEQTGFQPLLEIERPSVMGRLATPLPTGPVAYLDRHARPEVTLFGAVLESRSLEAVLSGLNALAVAKPSGGFEVLQFLGAELTGERTYRLSGLLRGQAGTEPEAGEIGLIGAAVVLLDPDRVPLVPLSADQLGLTLAYRLVPGGRSLEDDSVTALTHAATGRGLRPRAPVHLRAQRGPGGIQISWIRQTRRGGDGWDQTEVPLAETTEAYEVDILSASGTVVRTLQVSAAEALYATADELADFGGPLTVLRLQVMQLSATVGRGFPGKADLNV</sequence>
<evidence type="ECO:0000313" key="5">
    <source>
        <dbReference type="EMBL" id="MFD1694836.1"/>
    </source>
</evidence>
<evidence type="ECO:0000313" key="6">
    <source>
        <dbReference type="Proteomes" id="UP001597327"/>
    </source>
</evidence>
<organism evidence="5 6">
    <name type="scientific">Roseibium aestuarii</name>
    <dbReference type="NCBI Taxonomy" id="2600299"/>
    <lineage>
        <taxon>Bacteria</taxon>
        <taxon>Pseudomonadati</taxon>
        <taxon>Pseudomonadota</taxon>
        <taxon>Alphaproteobacteria</taxon>
        <taxon>Hyphomicrobiales</taxon>
        <taxon>Stappiaceae</taxon>
        <taxon>Roseibium</taxon>
    </lineage>
</organism>
<feature type="domain" description="GTA TIM-barrel-like" evidence="2">
    <location>
        <begin position="423"/>
        <end position="725"/>
    </location>
</feature>
<dbReference type="Gene3D" id="3.20.20.80">
    <property type="entry name" value="Glycosidases"/>
    <property type="match status" value="1"/>
</dbReference>
<feature type="domain" description="Rcc01698-like C-terminal" evidence="4">
    <location>
        <begin position="1055"/>
        <end position="1144"/>
    </location>
</feature>
<keyword evidence="6" id="KW-1185">Reference proteome</keyword>
<evidence type="ECO:0000259" key="4">
    <source>
        <dbReference type="Pfam" id="PF23666"/>
    </source>
</evidence>
<reference evidence="6" key="1">
    <citation type="journal article" date="2019" name="Int. J. Syst. Evol. Microbiol.">
        <title>The Global Catalogue of Microorganisms (GCM) 10K type strain sequencing project: providing services to taxonomists for standard genome sequencing and annotation.</title>
        <authorList>
            <consortium name="The Broad Institute Genomics Platform"/>
            <consortium name="The Broad Institute Genome Sequencing Center for Infectious Disease"/>
            <person name="Wu L."/>
            <person name="Ma J."/>
        </authorList>
    </citation>
    <scope>NUCLEOTIDE SEQUENCE [LARGE SCALE GENOMIC DNA]</scope>
    <source>
        <strain evidence="6">JCM 3369</strain>
    </source>
</reference>
<evidence type="ECO:0000259" key="3">
    <source>
        <dbReference type="Pfam" id="PF13550"/>
    </source>
</evidence>
<dbReference type="Pfam" id="PF13550">
    <property type="entry name" value="Phage-tail_3"/>
    <property type="match status" value="1"/>
</dbReference>
<accession>A0ABW4JVN8</accession>
<name>A0ABW4JVN8_9HYPH</name>